<evidence type="ECO:0000313" key="2">
    <source>
        <dbReference type="Proteomes" id="UP000079169"/>
    </source>
</evidence>
<organism evidence="2 3">
    <name type="scientific">Diaphorina citri</name>
    <name type="common">Asian citrus psyllid</name>
    <dbReference type="NCBI Taxonomy" id="121845"/>
    <lineage>
        <taxon>Eukaryota</taxon>
        <taxon>Metazoa</taxon>
        <taxon>Ecdysozoa</taxon>
        <taxon>Arthropoda</taxon>
        <taxon>Hexapoda</taxon>
        <taxon>Insecta</taxon>
        <taxon>Pterygota</taxon>
        <taxon>Neoptera</taxon>
        <taxon>Paraneoptera</taxon>
        <taxon>Hemiptera</taxon>
        <taxon>Sternorrhyncha</taxon>
        <taxon>Psylloidea</taxon>
        <taxon>Psyllidae</taxon>
        <taxon>Diaphorininae</taxon>
        <taxon>Diaphorina</taxon>
    </lineage>
</organism>
<sequence length="916" mass="109108">MFRSKLKLKQKVKNYERELEEKNEKLKQKDREIYETRLSFYNFKKDSESLIMKNKEIIGALDRRLDSLENCMLKKEREAICLDDQRKKLEELFERLQREDSAKTIVLKEKEKNIELQESKLRKYKEILKNMELDVEEKTKNIKEYEKKIKVIENKLKKCERSLEDKNKEETHLKRDIENRIKETYMLKETLSNKNKETITLTDELKNTNEEINKLKENIELKMSELNKVVEENENWKRQTDILNQKILILNSNIEDFELEEKNKKIKIKDLQSEIILKNDEIERLRKDISVQIAKTHHLDINQKEIIGQLKKELYEKIVEVEQLERDISVQSNKFDELESKQKVLIDQLQRELITKSKEISSLGDKISLERTRNIELEVNQQRMQESLDNLEKMLDNNKKEMLEKNQEIKSLQNNISRLCKIEQNVKEAESKIFNLKNEVEEKNNIIANCKLELSDKVKNINKLEVSIDILNSDIEAKIELIKKLELKYKSLETEYTKKEQCDIRTCDIEDEVIKLKDQITYYEKLINLQSDDMENMKKKLIESDQLYREMEVKYNIDIEHIKDQFSKLVESNNMTIQNLETFKIQALENMTHKDETIKKVQKLLLEKELEVLNVQEELFVLNKNFEEKKRQNDILEFKVNKINELKNKEIETIEENVRKQFKIINDAYQFECETKEYEEVEFIRKLETCVSEQIADHELKLKMIDNLHETVENLVLNTNEKIDVCGLKMKDSKRHLETLQKIITEQQFHIKDIKDELTKKDTLCNRLKEQMANSIQQIQGELSHMDLNARETLTKSCTDYDAVIQFICDYIHANNETMSRLNEDLKNKDDTITNLEEKHRKLLDRIKDNLSKISEENSENVSKLDGAADLSNQVVANLECENIASQLQSLCSEMASIREEYEKICLQATFEQPYQ</sequence>
<feature type="coiled-coil region" evidence="1">
    <location>
        <begin position="598"/>
        <end position="649"/>
    </location>
</feature>
<proteinExistence type="predicted"/>
<protein>
    <submittedName>
        <fullName evidence="3">Uncharacterized protein PFB0765w-like</fullName>
    </submittedName>
</protein>
<dbReference type="AlphaFoldDB" id="A0A1S3D670"/>
<feature type="coiled-coil region" evidence="1">
    <location>
        <begin position="72"/>
        <end position="502"/>
    </location>
</feature>
<dbReference type="Proteomes" id="UP000079169">
    <property type="component" value="Unplaced"/>
</dbReference>
<gene>
    <name evidence="3" type="primary">LOC103512277</name>
</gene>
<dbReference type="RefSeq" id="XP_008475253.2">
    <property type="nucleotide sequence ID" value="XM_008477031.2"/>
</dbReference>
<feature type="coiled-coil region" evidence="1">
    <location>
        <begin position="5"/>
        <end position="36"/>
    </location>
</feature>
<dbReference type="GeneID" id="103512277"/>
<dbReference type="KEGG" id="dci:103512277"/>
<accession>A0A1S3D670</accession>
<evidence type="ECO:0000256" key="1">
    <source>
        <dbReference type="SAM" id="Coils"/>
    </source>
</evidence>
<dbReference type="STRING" id="121845.A0A1S3D670"/>
<name>A0A1S3D670_DIACI</name>
<evidence type="ECO:0000313" key="3">
    <source>
        <dbReference type="RefSeq" id="XP_008475253.2"/>
    </source>
</evidence>
<feature type="coiled-coil region" evidence="1">
    <location>
        <begin position="819"/>
        <end position="857"/>
    </location>
</feature>
<keyword evidence="1" id="KW-0175">Coiled coil</keyword>
<keyword evidence="2" id="KW-1185">Reference proteome</keyword>
<dbReference type="PaxDb" id="121845-A0A1S3D670"/>
<reference evidence="3" key="1">
    <citation type="submission" date="2025-08" db="UniProtKB">
        <authorList>
            <consortium name="RefSeq"/>
        </authorList>
    </citation>
    <scope>IDENTIFICATION</scope>
</reference>